<dbReference type="RefSeq" id="WP_130650007.1">
    <property type="nucleotide sequence ID" value="NZ_BMHA01000008.1"/>
</dbReference>
<dbReference type="PRINTS" id="PR00412">
    <property type="entry name" value="EPOXHYDRLASE"/>
</dbReference>
<accession>A0A8J3A8P3</accession>
<dbReference type="InterPro" id="IPR000073">
    <property type="entry name" value="AB_hydrolase_1"/>
</dbReference>
<evidence type="ECO:0000256" key="1">
    <source>
        <dbReference type="ARBA" id="ARBA00022801"/>
    </source>
</evidence>
<reference evidence="3" key="2">
    <citation type="submission" date="2020-09" db="EMBL/GenBank/DDBJ databases">
        <authorList>
            <person name="Sun Q."/>
            <person name="Zhou Y."/>
        </authorList>
    </citation>
    <scope>NUCLEOTIDE SEQUENCE</scope>
    <source>
        <strain evidence="3">CGMCC 1.14988</strain>
    </source>
</reference>
<gene>
    <name evidence="3" type="ORF">GCM10011354_22590</name>
</gene>
<dbReference type="PRINTS" id="PR00111">
    <property type="entry name" value="ABHYDROLASE"/>
</dbReference>
<dbReference type="InterPro" id="IPR000639">
    <property type="entry name" value="Epox_hydrolase-like"/>
</dbReference>
<evidence type="ECO:0000313" key="4">
    <source>
        <dbReference type="Proteomes" id="UP000650511"/>
    </source>
</evidence>
<dbReference type="PANTHER" id="PTHR43329">
    <property type="entry name" value="EPOXIDE HYDROLASE"/>
    <property type="match status" value="1"/>
</dbReference>
<keyword evidence="4" id="KW-1185">Reference proteome</keyword>
<dbReference type="OrthoDB" id="2987348at2"/>
<dbReference type="SUPFAM" id="SSF53474">
    <property type="entry name" value="alpha/beta-Hydrolases"/>
    <property type="match status" value="1"/>
</dbReference>
<dbReference type="Gene3D" id="3.40.50.1820">
    <property type="entry name" value="alpha/beta hydrolase"/>
    <property type="match status" value="1"/>
</dbReference>
<organism evidence="3 4">
    <name type="scientific">Egicoccus halophilus</name>
    <dbReference type="NCBI Taxonomy" id="1670830"/>
    <lineage>
        <taxon>Bacteria</taxon>
        <taxon>Bacillati</taxon>
        <taxon>Actinomycetota</taxon>
        <taxon>Nitriliruptoria</taxon>
        <taxon>Egicoccales</taxon>
        <taxon>Egicoccaceae</taxon>
        <taxon>Egicoccus</taxon>
    </lineage>
</organism>
<keyword evidence="1 3" id="KW-0378">Hydrolase</keyword>
<reference evidence="3" key="1">
    <citation type="journal article" date="2014" name="Int. J. Syst. Evol. Microbiol.">
        <title>Complete genome sequence of Corynebacterium casei LMG S-19264T (=DSM 44701T), isolated from a smear-ripened cheese.</title>
        <authorList>
            <consortium name="US DOE Joint Genome Institute (JGI-PGF)"/>
            <person name="Walter F."/>
            <person name="Albersmeier A."/>
            <person name="Kalinowski J."/>
            <person name="Ruckert C."/>
        </authorList>
    </citation>
    <scope>NUCLEOTIDE SEQUENCE</scope>
    <source>
        <strain evidence="3">CGMCC 1.14988</strain>
    </source>
</reference>
<dbReference type="AlphaFoldDB" id="A0A8J3A8P3"/>
<dbReference type="Pfam" id="PF00561">
    <property type="entry name" value="Abhydrolase_1"/>
    <property type="match status" value="1"/>
</dbReference>
<evidence type="ECO:0000313" key="3">
    <source>
        <dbReference type="EMBL" id="GGI07139.1"/>
    </source>
</evidence>
<dbReference type="Proteomes" id="UP000650511">
    <property type="component" value="Unassembled WGS sequence"/>
</dbReference>
<sequence length="309" mass="33639">MWREGYVLGGDTRFFVRVLGTPGFGPGEDSAERDDELIVLLHGWPEDGSAWRHVAPILADAGYRVACPDLKGLGRTRAPHGSRYDPESLADEISRLIRNLHARKAVLVGHDWGGPVAVATAFRHPGLVRALVVASAPLHEIDLRRSWHIPLLNLPVLPEIAFRVAPRPLVAAGIRHAARHPGAIPDDAVDAYARGVAARPGEWLPYYRGLARRAALEAALRRLRRRSRLLSDPPERHHLRVPAAVVWGEQDPVTPFPLAAGVARDLEAEVVAIPDAGHFVHEESPLAVAQAILDLAGPGAYAREGADQR</sequence>
<evidence type="ECO:0000259" key="2">
    <source>
        <dbReference type="Pfam" id="PF00561"/>
    </source>
</evidence>
<proteinExistence type="predicted"/>
<dbReference type="InterPro" id="IPR029058">
    <property type="entry name" value="AB_hydrolase_fold"/>
</dbReference>
<comment type="caution">
    <text evidence="3">The sequence shown here is derived from an EMBL/GenBank/DDBJ whole genome shotgun (WGS) entry which is preliminary data.</text>
</comment>
<feature type="domain" description="AB hydrolase-1" evidence="2">
    <location>
        <begin position="37"/>
        <end position="285"/>
    </location>
</feature>
<dbReference type="EMBL" id="BMHA01000008">
    <property type="protein sequence ID" value="GGI07139.1"/>
    <property type="molecule type" value="Genomic_DNA"/>
</dbReference>
<protein>
    <submittedName>
        <fullName evidence="3">Epoxide hydrolase</fullName>
    </submittedName>
</protein>
<name>A0A8J3A8P3_9ACTN</name>
<dbReference type="GO" id="GO:0016787">
    <property type="term" value="F:hydrolase activity"/>
    <property type="evidence" value="ECO:0007669"/>
    <property type="project" value="UniProtKB-KW"/>
</dbReference>